<gene>
    <name evidence="1" type="ORF">CR513_22323</name>
</gene>
<organism evidence="1 2">
    <name type="scientific">Mucuna pruriens</name>
    <name type="common">Velvet bean</name>
    <name type="synonym">Dolichos pruriens</name>
    <dbReference type="NCBI Taxonomy" id="157652"/>
    <lineage>
        <taxon>Eukaryota</taxon>
        <taxon>Viridiplantae</taxon>
        <taxon>Streptophyta</taxon>
        <taxon>Embryophyta</taxon>
        <taxon>Tracheophyta</taxon>
        <taxon>Spermatophyta</taxon>
        <taxon>Magnoliopsida</taxon>
        <taxon>eudicotyledons</taxon>
        <taxon>Gunneridae</taxon>
        <taxon>Pentapetalae</taxon>
        <taxon>rosids</taxon>
        <taxon>fabids</taxon>
        <taxon>Fabales</taxon>
        <taxon>Fabaceae</taxon>
        <taxon>Papilionoideae</taxon>
        <taxon>50 kb inversion clade</taxon>
        <taxon>NPAAA clade</taxon>
        <taxon>indigoferoid/millettioid clade</taxon>
        <taxon>Phaseoleae</taxon>
        <taxon>Mucuna</taxon>
    </lineage>
</organism>
<proteinExistence type="predicted"/>
<feature type="non-terminal residue" evidence="1">
    <location>
        <position position="1"/>
    </location>
</feature>
<name>A0A371GXH4_MUCPR</name>
<evidence type="ECO:0000313" key="2">
    <source>
        <dbReference type="Proteomes" id="UP000257109"/>
    </source>
</evidence>
<keyword evidence="2" id="KW-1185">Reference proteome</keyword>
<dbReference type="AlphaFoldDB" id="A0A371GXH4"/>
<dbReference type="Proteomes" id="UP000257109">
    <property type="component" value="Unassembled WGS sequence"/>
</dbReference>
<comment type="caution">
    <text evidence="1">The sequence shown here is derived from an EMBL/GenBank/DDBJ whole genome shotgun (WGS) entry which is preliminary data.</text>
</comment>
<evidence type="ECO:0000313" key="1">
    <source>
        <dbReference type="EMBL" id="RDX95189.1"/>
    </source>
</evidence>
<sequence length="184" mass="20023">MTLIEAPKSNMASVKVHSLMVHGTKKIPGFLHFFGSACEVLVLNSSFLVKNDTTPPISLLPFIFLLLCTHNSLRKFAYLGICWIASRSGILISTFRNIFSSSSSDSGFLAEIFRDGNGKGISRSVGIACCWSSRIVGTLDCWLRAASLGPPETGRCLAAALLSMLQENESREMTIHANIPQDIN</sequence>
<dbReference type="EMBL" id="QJKJ01004186">
    <property type="protein sequence ID" value="RDX95189.1"/>
    <property type="molecule type" value="Genomic_DNA"/>
</dbReference>
<reference evidence="1" key="1">
    <citation type="submission" date="2018-05" db="EMBL/GenBank/DDBJ databases">
        <title>Draft genome of Mucuna pruriens seed.</title>
        <authorList>
            <person name="Nnadi N.E."/>
            <person name="Vos R."/>
            <person name="Hasami M.H."/>
            <person name="Devisetty U.K."/>
            <person name="Aguiy J.C."/>
        </authorList>
    </citation>
    <scope>NUCLEOTIDE SEQUENCE [LARGE SCALE GENOMIC DNA]</scope>
    <source>
        <strain evidence="1">JCA_2017</strain>
    </source>
</reference>
<protein>
    <submittedName>
        <fullName evidence="1">Uncharacterized protein</fullName>
    </submittedName>
</protein>
<accession>A0A371GXH4</accession>